<accession>A0A392S306</accession>
<sequence>KVADGHFTAAVKVLGSSGVAPYNEDTMKILEDKHPYRPPPNLLTTFFSEAPLVVDVDTVFRCIKSFPKGTSSGRDGLRDQHLLDALCGEGSAVARDLLDAITPVVNLWLGGRCP</sequence>
<dbReference type="EMBL" id="LXQA010302487">
    <property type="protein sequence ID" value="MCI42275.1"/>
    <property type="molecule type" value="Genomic_DNA"/>
</dbReference>
<reference evidence="1 2" key="1">
    <citation type="journal article" date="2018" name="Front. Plant Sci.">
        <title>Red Clover (Trifolium pratense) and Zigzag Clover (T. medium) - A Picture of Genomic Similarities and Differences.</title>
        <authorList>
            <person name="Dluhosova J."/>
            <person name="Istvanek J."/>
            <person name="Nedelnik J."/>
            <person name="Repkova J."/>
        </authorList>
    </citation>
    <scope>NUCLEOTIDE SEQUENCE [LARGE SCALE GENOMIC DNA]</scope>
    <source>
        <strain evidence="2">cv. 10/8</strain>
        <tissue evidence="1">Leaf</tissue>
    </source>
</reference>
<dbReference type="AlphaFoldDB" id="A0A392S306"/>
<proteinExistence type="predicted"/>
<name>A0A392S306_9FABA</name>
<feature type="non-terminal residue" evidence="1">
    <location>
        <position position="114"/>
    </location>
</feature>
<comment type="caution">
    <text evidence="1">The sequence shown here is derived from an EMBL/GenBank/DDBJ whole genome shotgun (WGS) entry which is preliminary data.</text>
</comment>
<evidence type="ECO:0000313" key="1">
    <source>
        <dbReference type="EMBL" id="MCI42275.1"/>
    </source>
</evidence>
<protein>
    <submittedName>
        <fullName evidence="1">Uncharacterized protein</fullName>
    </submittedName>
</protein>
<evidence type="ECO:0000313" key="2">
    <source>
        <dbReference type="Proteomes" id="UP000265520"/>
    </source>
</evidence>
<feature type="non-terminal residue" evidence="1">
    <location>
        <position position="1"/>
    </location>
</feature>
<keyword evidence="2" id="KW-1185">Reference proteome</keyword>
<organism evidence="1 2">
    <name type="scientific">Trifolium medium</name>
    <dbReference type="NCBI Taxonomy" id="97028"/>
    <lineage>
        <taxon>Eukaryota</taxon>
        <taxon>Viridiplantae</taxon>
        <taxon>Streptophyta</taxon>
        <taxon>Embryophyta</taxon>
        <taxon>Tracheophyta</taxon>
        <taxon>Spermatophyta</taxon>
        <taxon>Magnoliopsida</taxon>
        <taxon>eudicotyledons</taxon>
        <taxon>Gunneridae</taxon>
        <taxon>Pentapetalae</taxon>
        <taxon>rosids</taxon>
        <taxon>fabids</taxon>
        <taxon>Fabales</taxon>
        <taxon>Fabaceae</taxon>
        <taxon>Papilionoideae</taxon>
        <taxon>50 kb inversion clade</taxon>
        <taxon>NPAAA clade</taxon>
        <taxon>Hologalegina</taxon>
        <taxon>IRL clade</taxon>
        <taxon>Trifolieae</taxon>
        <taxon>Trifolium</taxon>
    </lineage>
</organism>
<dbReference type="Proteomes" id="UP000265520">
    <property type="component" value="Unassembled WGS sequence"/>
</dbReference>